<keyword evidence="7" id="KW-1185">Reference proteome</keyword>
<feature type="compositionally biased region" description="Basic residues" evidence="3">
    <location>
        <begin position="318"/>
        <end position="328"/>
    </location>
</feature>
<dbReference type="GO" id="GO:0003723">
    <property type="term" value="F:RNA binding"/>
    <property type="evidence" value="ECO:0007669"/>
    <property type="project" value="UniProtKB-UniRule"/>
</dbReference>
<evidence type="ECO:0000313" key="5">
    <source>
        <dbReference type="EMBL" id="CAH0475305.1"/>
    </source>
</evidence>
<feature type="compositionally biased region" description="Basic and acidic residues" evidence="3">
    <location>
        <begin position="329"/>
        <end position="367"/>
    </location>
</feature>
<feature type="compositionally biased region" description="Basic and acidic residues" evidence="3">
    <location>
        <begin position="183"/>
        <end position="223"/>
    </location>
</feature>
<dbReference type="InterPro" id="IPR035979">
    <property type="entry name" value="RBD_domain_sf"/>
</dbReference>
<evidence type="ECO:0000256" key="2">
    <source>
        <dbReference type="PROSITE-ProRule" id="PRU00176"/>
    </source>
</evidence>
<feature type="region of interest" description="Disordered" evidence="3">
    <location>
        <begin position="1"/>
        <end position="110"/>
    </location>
</feature>
<evidence type="ECO:0000313" key="8">
    <source>
        <dbReference type="Proteomes" id="UP001160483"/>
    </source>
</evidence>
<dbReference type="PANTHER" id="PTHR23236:SF11">
    <property type="entry name" value="EUKARYOTIC TRANSLATION INITIATION FACTOR 4H"/>
    <property type="match status" value="1"/>
</dbReference>
<evidence type="ECO:0000256" key="3">
    <source>
        <dbReference type="SAM" id="MobiDB-lite"/>
    </source>
</evidence>
<comment type="caution">
    <text evidence="5">The sequence shown here is derived from an EMBL/GenBank/DDBJ whole genome shotgun (WGS) entry which is preliminary data.</text>
</comment>
<sequence length="393" mass="44547">MAQNLSFARGGTSSWADEDDVELQPLPVIPKITSMETPEPIVEEETKPEEQYQDEPRHGDQGDFHREERNDRQEGYGDRRGRQGGHRSGHDDRRGSREERPKNPVPDVGPWKLFVGNLPFRLTEDDLAEFIGPDGIRDIRFPRDYEHRPKGFAYVEFDDKEKLVQALALDGCNVDGRPVKMDVALSHERERKPRNNSRFEKRNDRSSQDRSREGSDARQERPRLSLLPRTATEKNDSDAIMPSIFGEAKPRDESAYLERKKALELERKAKAKESKAKESKAKEVKAKEGKEFKAKAKTEAQAAVFTHRSNRDDSSRGGRGRSRGHSDRRHVDGGHGRGVSMKEDASARKSEPRPKLESRSKRLEPPKAKISALASAKMANVFEVLDDSDSSSD</sequence>
<dbReference type="Proteomes" id="UP001160483">
    <property type="component" value="Unassembled WGS sequence"/>
</dbReference>
<evidence type="ECO:0000313" key="7">
    <source>
        <dbReference type="Proteomes" id="UP001158986"/>
    </source>
</evidence>
<feature type="region of interest" description="Disordered" evidence="3">
    <location>
        <begin position="183"/>
        <end position="255"/>
    </location>
</feature>
<dbReference type="InterPro" id="IPR000504">
    <property type="entry name" value="RRM_dom"/>
</dbReference>
<dbReference type="EMBL" id="CAKLCB010000379">
    <property type="protein sequence ID" value="CAH0521453.1"/>
    <property type="molecule type" value="Genomic_DNA"/>
</dbReference>
<dbReference type="AlphaFoldDB" id="A0AAU9KRX6"/>
<feature type="compositionally biased region" description="Polar residues" evidence="3">
    <location>
        <begin position="1"/>
        <end position="15"/>
    </location>
</feature>
<dbReference type="Proteomes" id="UP001158986">
    <property type="component" value="Unassembled WGS sequence"/>
</dbReference>
<reference evidence="5 7" key="1">
    <citation type="submission" date="2021-11" db="EMBL/GenBank/DDBJ databases">
        <authorList>
            <person name="Islam A."/>
            <person name="Islam S."/>
            <person name="Flora M.S."/>
            <person name="Rahman M."/>
            <person name="Ziaur R.M."/>
            <person name="Epstein J.H."/>
            <person name="Hassan M."/>
            <person name="Klassen M."/>
            <person name="Woodard K."/>
            <person name="Webb A."/>
            <person name="Webby R.J."/>
            <person name="El Zowalaty M.E."/>
        </authorList>
    </citation>
    <scope>NUCLEOTIDE SEQUENCE</scope>
    <source>
        <strain evidence="6">Pbs1</strain>
        <strain evidence="5">Pbs3</strain>
    </source>
</reference>
<keyword evidence="1 2" id="KW-0694">RNA-binding</keyword>
<evidence type="ECO:0000313" key="6">
    <source>
        <dbReference type="EMBL" id="CAH0521453.1"/>
    </source>
</evidence>
<dbReference type="EMBL" id="CAKKTJ010000124">
    <property type="protein sequence ID" value="CAH0475305.1"/>
    <property type="molecule type" value="Genomic_DNA"/>
</dbReference>
<name>A0AAU9KRX6_9STRA</name>
<evidence type="ECO:0000256" key="1">
    <source>
        <dbReference type="ARBA" id="ARBA00022884"/>
    </source>
</evidence>
<dbReference type="PANTHER" id="PTHR23236">
    <property type="entry name" value="EUKARYOTIC TRANSLATION INITIATION FACTOR 4B/4H"/>
    <property type="match status" value="1"/>
</dbReference>
<evidence type="ECO:0000259" key="4">
    <source>
        <dbReference type="PROSITE" id="PS50102"/>
    </source>
</evidence>
<feature type="compositionally biased region" description="Basic and acidic residues" evidence="3">
    <location>
        <begin position="88"/>
        <end position="102"/>
    </location>
</feature>
<feature type="compositionally biased region" description="Basic and acidic residues" evidence="3">
    <location>
        <begin position="267"/>
        <end position="298"/>
    </location>
</feature>
<dbReference type="InterPro" id="IPR012677">
    <property type="entry name" value="Nucleotide-bd_a/b_plait_sf"/>
</dbReference>
<proteinExistence type="predicted"/>
<dbReference type="SUPFAM" id="SSF54928">
    <property type="entry name" value="RNA-binding domain, RBD"/>
    <property type="match status" value="1"/>
</dbReference>
<feature type="region of interest" description="Disordered" evidence="3">
    <location>
        <begin position="267"/>
        <end position="379"/>
    </location>
</feature>
<gene>
    <name evidence="6" type="ORF">PBS001_LOCUS7905</name>
    <name evidence="5" type="ORF">PBS003_LOCUS2125</name>
</gene>
<dbReference type="Pfam" id="PF00076">
    <property type="entry name" value="RRM_1"/>
    <property type="match status" value="1"/>
</dbReference>
<feature type="domain" description="RRM" evidence="4">
    <location>
        <begin position="111"/>
        <end position="186"/>
    </location>
</feature>
<feature type="compositionally biased region" description="Basic and acidic residues" evidence="3">
    <location>
        <begin position="44"/>
        <end position="81"/>
    </location>
</feature>
<dbReference type="PROSITE" id="PS50102">
    <property type="entry name" value="RRM"/>
    <property type="match status" value="1"/>
</dbReference>
<dbReference type="SMART" id="SM00360">
    <property type="entry name" value="RRM"/>
    <property type="match status" value="1"/>
</dbReference>
<dbReference type="Gene3D" id="3.30.70.330">
    <property type="match status" value="1"/>
</dbReference>
<organism evidence="5 8">
    <name type="scientific">Peronospora belbahrii</name>
    <dbReference type="NCBI Taxonomy" id="622444"/>
    <lineage>
        <taxon>Eukaryota</taxon>
        <taxon>Sar</taxon>
        <taxon>Stramenopiles</taxon>
        <taxon>Oomycota</taxon>
        <taxon>Peronosporomycetes</taxon>
        <taxon>Peronosporales</taxon>
        <taxon>Peronosporaceae</taxon>
        <taxon>Peronospora</taxon>
    </lineage>
</organism>
<accession>A0AAU9KRX6</accession>
<protein>
    <recommendedName>
        <fullName evidence="4">RRM domain-containing protein</fullName>
    </recommendedName>
</protein>